<dbReference type="CDD" id="cd17546">
    <property type="entry name" value="REC_hyHK_CKI1_RcsC-like"/>
    <property type="match status" value="1"/>
</dbReference>
<feature type="domain" description="Response regulatory" evidence="7">
    <location>
        <begin position="852"/>
        <end position="968"/>
    </location>
</feature>
<dbReference type="Pfam" id="PF02518">
    <property type="entry name" value="HATPase_c"/>
    <property type="match status" value="1"/>
</dbReference>
<feature type="domain" description="Histidine kinase" evidence="6">
    <location>
        <begin position="597"/>
        <end position="818"/>
    </location>
</feature>
<dbReference type="Pfam" id="PF00497">
    <property type="entry name" value="SBP_bac_3"/>
    <property type="match status" value="2"/>
</dbReference>
<evidence type="ECO:0000256" key="3">
    <source>
        <dbReference type="ARBA" id="ARBA00022553"/>
    </source>
</evidence>
<proteinExistence type="predicted"/>
<dbReference type="PANTHER" id="PTHR45339">
    <property type="entry name" value="HYBRID SIGNAL TRANSDUCTION HISTIDINE KINASE J"/>
    <property type="match status" value="1"/>
</dbReference>
<dbReference type="AlphaFoldDB" id="A0A6S6TW30"/>
<dbReference type="CDD" id="cd01007">
    <property type="entry name" value="PBP2_BvgS_HisK_like"/>
    <property type="match status" value="2"/>
</dbReference>
<dbReference type="InterPro" id="IPR005467">
    <property type="entry name" value="His_kinase_dom"/>
</dbReference>
<gene>
    <name evidence="8" type="ORF">HELGO_WM21273</name>
</gene>
<dbReference type="SMART" id="SM00062">
    <property type="entry name" value="PBPb"/>
    <property type="match status" value="2"/>
</dbReference>
<dbReference type="SMART" id="SM00388">
    <property type="entry name" value="HisKA"/>
    <property type="match status" value="1"/>
</dbReference>
<dbReference type="GO" id="GO:0000155">
    <property type="term" value="F:phosphorelay sensor kinase activity"/>
    <property type="evidence" value="ECO:0007669"/>
    <property type="project" value="InterPro"/>
</dbReference>
<organism evidence="8">
    <name type="scientific">uncultured Thiotrichaceae bacterium</name>
    <dbReference type="NCBI Taxonomy" id="298394"/>
    <lineage>
        <taxon>Bacteria</taxon>
        <taxon>Pseudomonadati</taxon>
        <taxon>Pseudomonadota</taxon>
        <taxon>Gammaproteobacteria</taxon>
        <taxon>Thiotrichales</taxon>
        <taxon>Thiotrichaceae</taxon>
        <taxon>environmental samples</taxon>
    </lineage>
</organism>
<dbReference type="Pfam" id="PF00512">
    <property type="entry name" value="HisKA"/>
    <property type="match status" value="1"/>
</dbReference>
<dbReference type="Gene3D" id="3.40.50.2300">
    <property type="match status" value="1"/>
</dbReference>
<dbReference type="CDD" id="cd16922">
    <property type="entry name" value="HATPase_EvgS-ArcB-TorS-like"/>
    <property type="match status" value="1"/>
</dbReference>
<dbReference type="PROSITE" id="PS50109">
    <property type="entry name" value="HIS_KIN"/>
    <property type="match status" value="1"/>
</dbReference>
<dbReference type="FunFam" id="3.30.565.10:FF:000010">
    <property type="entry name" value="Sensor histidine kinase RcsC"/>
    <property type="match status" value="1"/>
</dbReference>
<dbReference type="PANTHER" id="PTHR45339:SF1">
    <property type="entry name" value="HYBRID SIGNAL TRANSDUCTION HISTIDINE KINASE J"/>
    <property type="match status" value="1"/>
</dbReference>
<dbReference type="InterPro" id="IPR036890">
    <property type="entry name" value="HATPase_C_sf"/>
</dbReference>
<protein>
    <recommendedName>
        <fullName evidence="2">histidine kinase</fullName>
        <ecNumber evidence="2">2.7.13.3</ecNumber>
    </recommendedName>
</protein>
<evidence type="ECO:0000259" key="7">
    <source>
        <dbReference type="PROSITE" id="PS50110"/>
    </source>
</evidence>
<dbReference type="SMART" id="SM00448">
    <property type="entry name" value="REC"/>
    <property type="match status" value="1"/>
</dbReference>
<dbReference type="EMBL" id="CACVAY010000113">
    <property type="protein sequence ID" value="CAA6823605.1"/>
    <property type="molecule type" value="Genomic_DNA"/>
</dbReference>
<evidence type="ECO:0000256" key="4">
    <source>
        <dbReference type="ARBA" id="ARBA00023012"/>
    </source>
</evidence>
<feature type="modified residue" description="4-aspartylphosphate" evidence="5">
    <location>
        <position position="901"/>
    </location>
</feature>
<evidence type="ECO:0000256" key="1">
    <source>
        <dbReference type="ARBA" id="ARBA00000085"/>
    </source>
</evidence>
<dbReference type="InterPro" id="IPR003661">
    <property type="entry name" value="HisK_dim/P_dom"/>
</dbReference>
<dbReference type="InterPro" id="IPR003594">
    <property type="entry name" value="HATPase_dom"/>
</dbReference>
<dbReference type="InterPro" id="IPR001638">
    <property type="entry name" value="Solute-binding_3/MltF_N"/>
</dbReference>
<keyword evidence="4" id="KW-0902">Two-component regulatory system</keyword>
<evidence type="ECO:0000256" key="2">
    <source>
        <dbReference type="ARBA" id="ARBA00012438"/>
    </source>
</evidence>
<accession>A0A6S6TW30</accession>
<dbReference type="SUPFAM" id="SSF55874">
    <property type="entry name" value="ATPase domain of HSP90 chaperone/DNA topoisomerase II/histidine kinase"/>
    <property type="match status" value="1"/>
</dbReference>
<name>A0A6S6TW30_9GAMM</name>
<dbReference type="CDD" id="cd00082">
    <property type="entry name" value="HisKA"/>
    <property type="match status" value="1"/>
</dbReference>
<dbReference type="Pfam" id="PF00072">
    <property type="entry name" value="Response_reg"/>
    <property type="match status" value="1"/>
</dbReference>
<dbReference type="SUPFAM" id="SSF47384">
    <property type="entry name" value="Homodimeric domain of signal transducing histidine kinase"/>
    <property type="match status" value="1"/>
</dbReference>
<dbReference type="Gene3D" id="1.10.287.130">
    <property type="match status" value="1"/>
</dbReference>
<dbReference type="PRINTS" id="PR00344">
    <property type="entry name" value="BCTRLSENSOR"/>
</dbReference>
<dbReference type="Gene3D" id="3.40.190.10">
    <property type="entry name" value="Periplasmic binding protein-like II"/>
    <property type="match status" value="4"/>
</dbReference>
<keyword evidence="8" id="KW-0808">Transferase</keyword>
<dbReference type="SMART" id="SM00387">
    <property type="entry name" value="HATPase_c"/>
    <property type="match status" value="1"/>
</dbReference>
<dbReference type="PROSITE" id="PS50110">
    <property type="entry name" value="RESPONSE_REGULATORY"/>
    <property type="match status" value="1"/>
</dbReference>
<keyword evidence="3 5" id="KW-0597">Phosphoprotein</keyword>
<keyword evidence="8" id="KW-0418">Kinase</keyword>
<evidence type="ECO:0000256" key="5">
    <source>
        <dbReference type="PROSITE-ProRule" id="PRU00169"/>
    </source>
</evidence>
<reference evidence="8" key="1">
    <citation type="submission" date="2020-01" db="EMBL/GenBank/DDBJ databases">
        <authorList>
            <person name="Meier V. D."/>
            <person name="Meier V D."/>
        </authorList>
    </citation>
    <scope>NUCLEOTIDE SEQUENCE</scope>
    <source>
        <strain evidence="8">HLG_WM_MAG_07</strain>
    </source>
</reference>
<sequence>MTTSYAIKQLFGCFIKDLLISFVVVFSFACSFPEKSYANERLVNSPHFTAEEQAWMTEHPEISIVFFTGLPPYLMEEDGKYSGILADYAKLLSEQTGINFRIQHQPSWGEVLEAANSRKADIIGSVLANNKFTALYNFTLSTGSSKFYIFGSKFINTRIESTADLMGTQVGYIASSRHIESYAQKNKAIKFIPFQTSDDLVKAVANGKIDFFVRTEFSQYLLKRKGVEKYKVFLEIPELENHAYMAVRNDWPQLTNIINKVFVLNRAKIQSINRHWLKLPAPVKVAGSEIQLSAEERTWLAEHPVIRVGFDPQWAPIEFLDRKSKPQGISMQYLQHLQEILGIEFEYNSGSSWSETYDKLVNSELDLLPAVSATRKRRGQVNFTIPYLSTPIGIFSMVDRAYLGGLDALEGKRVVVVESHAIQTWLEDNHPELEVVTAPTLKAALRKVVDNKAYALVGSLISTSYYIGQSGLNQVRVVGEASYTNDLSMAVRKDWPLLPGILEKAIDSIPQSERTAIYNEWISIEYKHSMDYTLLWVVLGGSTFILLTIGYWNRRLKKEVIQRSKVETALSISTQIAVEESQKAQEAAQAKSDFLSNMSHEIRTPINAVIGIGHLLRQTTLTLEQHEYLNKITYSSGVLIGIINDILDFSKGDAGKIKLDTVDFSLGQLLQKIKQMLETHALDKGLQLTITKDPEIPDKLIGDPKKLGQILRNLIVNAIKFTEQGNIAVKVDHVNLDPAKVQLRFSVKDTGLGIRPEVQKELFQPFSQGDTSITRQYGGTGLGLAISQQLVQLMGGSIEIDSKLEEGSCFYFIVTFDISESQTSFKKNHATSPTSSDDSALITAIPALSGTKVLLVEDDRLNRFFQQKYLHAFGTIVEVASNGKVALEMLQNESFDIVLMDIQMPVLDGYEATRMIRKQQQWQRLPIIALTAHALSGERETCLAAGMNDYLSKPFEPEQLQGILLKWATSRCPIVSGESRTRH</sequence>
<dbReference type="InterPro" id="IPR011006">
    <property type="entry name" value="CheY-like_superfamily"/>
</dbReference>
<dbReference type="EC" id="2.7.13.3" evidence="2"/>
<comment type="catalytic activity">
    <reaction evidence="1">
        <text>ATP + protein L-histidine = ADP + protein N-phospho-L-histidine.</text>
        <dbReference type="EC" id="2.7.13.3"/>
    </reaction>
</comment>
<dbReference type="InterPro" id="IPR004358">
    <property type="entry name" value="Sig_transdc_His_kin-like_C"/>
</dbReference>
<dbReference type="Gene3D" id="3.30.565.10">
    <property type="entry name" value="Histidine kinase-like ATPase, C-terminal domain"/>
    <property type="match status" value="1"/>
</dbReference>
<dbReference type="SUPFAM" id="SSF53850">
    <property type="entry name" value="Periplasmic binding protein-like II"/>
    <property type="match status" value="2"/>
</dbReference>
<dbReference type="SUPFAM" id="SSF52172">
    <property type="entry name" value="CheY-like"/>
    <property type="match status" value="1"/>
</dbReference>
<dbReference type="InterPro" id="IPR036097">
    <property type="entry name" value="HisK_dim/P_sf"/>
</dbReference>
<evidence type="ECO:0000313" key="8">
    <source>
        <dbReference type="EMBL" id="CAA6823605.1"/>
    </source>
</evidence>
<evidence type="ECO:0000259" key="6">
    <source>
        <dbReference type="PROSITE" id="PS50109"/>
    </source>
</evidence>
<dbReference type="InterPro" id="IPR001789">
    <property type="entry name" value="Sig_transdc_resp-reg_receiver"/>
</dbReference>